<dbReference type="EMBL" id="JAAXPO010000013">
    <property type="protein sequence ID" value="NKZ19203.1"/>
    <property type="molecule type" value="Genomic_DNA"/>
</dbReference>
<feature type="signal peptide" evidence="6">
    <location>
        <begin position="1"/>
        <end position="24"/>
    </location>
</feature>
<evidence type="ECO:0000256" key="6">
    <source>
        <dbReference type="SAM" id="SignalP"/>
    </source>
</evidence>
<dbReference type="InterPro" id="IPR018392">
    <property type="entry name" value="LysM"/>
</dbReference>
<evidence type="ECO:0000256" key="2">
    <source>
        <dbReference type="ARBA" id="ARBA00022529"/>
    </source>
</evidence>
<comment type="caution">
    <text evidence="8">The sequence shown here is derived from an EMBL/GenBank/DDBJ whole genome shotgun (WGS) entry which is preliminary data.</text>
</comment>
<feature type="domain" description="LysM" evidence="7">
    <location>
        <begin position="227"/>
        <end position="271"/>
    </location>
</feature>
<feature type="region of interest" description="Disordered" evidence="5">
    <location>
        <begin position="276"/>
        <end position="300"/>
    </location>
</feature>
<dbReference type="SMART" id="SM00257">
    <property type="entry name" value="LysM"/>
    <property type="match status" value="5"/>
</dbReference>
<dbReference type="PANTHER" id="PTHR33734:SF22">
    <property type="entry name" value="MEMBRANE-BOUND LYTIC MUREIN TRANSGLYCOSYLASE D"/>
    <property type="match status" value="1"/>
</dbReference>
<dbReference type="Proteomes" id="UP000590460">
    <property type="component" value="Unassembled WGS sequence"/>
</dbReference>
<dbReference type="RefSeq" id="WP_168677914.1">
    <property type="nucleotide sequence ID" value="NZ_BPKV01000018.1"/>
</dbReference>
<feature type="domain" description="LysM" evidence="7">
    <location>
        <begin position="157"/>
        <end position="201"/>
    </location>
</feature>
<evidence type="ECO:0000256" key="5">
    <source>
        <dbReference type="SAM" id="MobiDB-lite"/>
    </source>
</evidence>
<feature type="region of interest" description="Disordered" evidence="5">
    <location>
        <begin position="133"/>
        <end position="157"/>
    </location>
</feature>
<dbReference type="PANTHER" id="PTHR33734">
    <property type="entry name" value="LYSM DOMAIN-CONTAINING GPI-ANCHORED PROTEIN 2"/>
    <property type="match status" value="1"/>
</dbReference>
<protein>
    <recommendedName>
        <fullName evidence="4">Peptidoglycan hydrolase</fullName>
    </recommendedName>
</protein>
<feature type="domain" description="LysM" evidence="7">
    <location>
        <begin position="26"/>
        <end position="69"/>
    </location>
</feature>
<feature type="compositionally biased region" description="Low complexity" evidence="5">
    <location>
        <begin position="141"/>
        <end position="155"/>
    </location>
</feature>
<dbReference type="SUPFAM" id="SSF54106">
    <property type="entry name" value="LysM domain"/>
    <property type="match status" value="5"/>
</dbReference>
<dbReference type="AlphaFoldDB" id="A0A846ZIX7"/>
<evidence type="ECO:0000313" key="9">
    <source>
        <dbReference type="Proteomes" id="UP000590460"/>
    </source>
</evidence>
<keyword evidence="6" id="KW-0732">Signal</keyword>
<dbReference type="Gene3D" id="2.10.70.40">
    <property type="entry name" value="peptidoglycan hydrolase"/>
    <property type="match status" value="1"/>
</dbReference>
<dbReference type="InterPro" id="IPR002901">
    <property type="entry name" value="MGlyc_endo_b_GlcNAc-like_dom"/>
</dbReference>
<evidence type="ECO:0000256" key="4">
    <source>
        <dbReference type="ARBA" id="ARBA00032108"/>
    </source>
</evidence>
<dbReference type="Gene3D" id="1.10.530.10">
    <property type="match status" value="1"/>
</dbReference>
<proteinExistence type="inferred from homology"/>
<dbReference type="PROSITE" id="PS51782">
    <property type="entry name" value="LYSM"/>
    <property type="match status" value="5"/>
</dbReference>
<dbReference type="CDD" id="cd00118">
    <property type="entry name" value="LysM"/>
    <property type="match status" value="5"/>
</dbReference>
<dbReference type="GO" id="GO:0042742">
    <property type="term" value="P:defense response to bacterium"/>
    <property type="evidence" value="ECO:0007669"/>
    <property type="project" value="UniProtKB-KW"/>
</dbReference>
<keyword evidence="3" id="KW-0081">Bacteriolytic enzyme</keyword>
<evidence type="ECO:0000313" key="8">
    <source>
        <dbReference type="EMBL" id="NKZ19203.1"/>
    </source>
</evidence>
<feature type="domain" description="LysM" evidence="7">
    <location>
        <begin position="301"/>
        <end position="345"/>
    </location>
</feature>
<dbReference type="InterPro" id="IPR036779">
    <property type="entry name" value="LysM_dom_sf"/>
</dbReference>
<gene>
    <name evidence="8" type="ORF">HF966_08490</name>
</gene>
<dbReference type="Pfam" id="PF01476">
    <property type="entry name" value="LysM"/>
    <property type="match status" value="5"/>
</dbReference>
<comment type="similarity">
    <text evidence="1">Belongs to the glycosyl hydrolase 73 family.</text>
</comment>
<evidence type="ECO:0000259" key="7">
    <source>
        <dbReference type="PROSITE" id="PS51782"/>
    </source>
</evidence>
<keyword evidence="2" id="KW-0929">Antimicrobial</keyword>
<evidence type="ECO:0000256" key="3">
    <source>
        <dbReference type="ARBA" id="ARBA00022638"/>
    </source>
</evidence>
<dbReference type="GO" id="GO:0004040">
    <property type="term" value="F:amidase activity"/>
    <property type="evidence" value="ECO:0007669"/>
    <property type="project" value="InterPro"/>
</dbReference>
<evidence type="ECO:0000256" key="1">
    <source>
        <dbReference type="ARBA" id="ARBA00010266"/>
    </source>
</evidence>
<dbReference type="Pfam" id="PF01832">
    <property type="entry name" value="Glucosaminidase"/>
    <property type="match status" value="1"/>
</dbReference>
<feature type="domain" description="LysM" evidence="7">
    <location>
        <begin position="84"/>
        <end position="128"/>
    </location>
</feature>
<organism evidence="8 9">
    <name type="scientific">Leuconostoc holzapfelii</name>
    <dbReference type="NCBI Taxonomy" id="434464"/>
    <lineage>
        <taxon>Bacteria</taxon>
        <taxon>Bacillati</taxon>
        <taxon>Bacillota</taxon>
        <taxon>Bacilli</taxon>
        <taxon>Lactobacillales</taxon>
        <taxon>Lactobacillaceae</taxon>
        <taxon>Leuconostoc</taxon>
    </lineage>
</organism>
<accession>A0A846ZIX7</accession>
<name>A0A846ZIX7_9LACO</name>
<sequence length="532" mass="54122">MKKSFLMGAVAASVVGGQAMTAAASTTYQVKSGDTLYAIGLRNNLSVNDIKSANHLTSDTIYPGQSLVLGTGASNTSAQAPSAATYTIQSGDTLSKIAADHQMSVAQIAAMNGISNVNFISVGQVLKVNGSGTTPNPAPANPSASVNNNSNSASSQSTYTVKAGDTLSRIAATQQMSLSQLAALNGISNVNLIRVGQVLKVSGASNTSAPAQPNQAPTVNTAPSNTATYTVVSGDTLSRIASEFHMSLSDLASLNKIANVNAITVGQVLQVSAGTSTNPATPTNTTNNNPTPAVTPTSTTGRYTVKSGDTLYAIAARLGVNISTLLSLNGLNLNSVIYVGQTLITAGTSAATPVAPVTPMATTPTNATPGGVTTAGLSATQAAWLQTAVSDAKAATAGTGVLASVTVAQAILESGWGQSTLGSAPYHNLFGIKQGFGWTGAVVNLNTSEFVNGQWTTVVAPFRAYSSQMASFQDHTNFLLANSRYAANGVINAKNYVDMANGLQAAGYATAPTYASALIGLVERYNLQSLDY</sequence>
<dbReference type="SMART" id="SM00047">
    <property type="entry name" value="LYZ2"/>
    <property type="match status" value="1"/>
</dbReference>
<dbReference type="Gene3D" id="3.10.350.10">
    <property type="entry name" value="LysM domain"/>
    <property type="match status" value="5"/>
</dbReference>
<feature type="chain" id="PRO_5032327686" description="Peptidoglycan hydrolase" evidence="6">
    <location>
        <begin position="25"/>
        <end position="532"/>
    </location>
</feature>
<dbReference type="GO" id="GO:0031640">
    <property type="term" value="P:killing of cells of another organism"/>
    <property type="evidence" value="ECO:0007669"/>
    <property type="project" value="UniProtKB-KW"/>
</dbReference>
<reference evidence="8 9" key="1">
    <citation type="submission" date="2020-04" db="EMBL/GenBank/DDBJ databases">
        <title>MicrobeNet Type strains.</title>
        <authorList>
            <person name="Nicholson A.C."/>
        </authorList>
    </citation>
    <scope>NUCLEOTIDE SEQUENCE [LARGE SCALE GENOMIC DNA]</scope>
    <source>
        <strain evidence="8 9">CCUG 54536</strain>
    </source>
</reference>